<evidence type="ECO:0000256" key="4">
    <source>
        <dbReference type="ARBA" id="ARBA00022722"/>
    </source>
</evidence>
<evidence type="ECO:0000256" key="2">
    <source>
        <dbReference type="ARBA" id="ARBA00022679"/>
    </source>
</evidence>
<dbReference type="FunFam" id="3.30.70.270:FF:000003">
    <property type="entry name" value="Transposon Ty3-G Gag-Pol polyprotein"/>
    <property type="match status" value="1"/>
</dbReference>
<dbReference type="InterPro" id="IPR043502">
    <property type="entry name" value="DNA/RNA_pol_sf"/>
</dbReference>
<evidence type="ECO:0000256" key="6">
    <source>
        <dbReference type="ARBA" id="ARBA00022801"/>
    </source>
</evidence>
<dbReference type="Gene3D" id="3.30.70.270">
    <property type="match status" value="2"/>
</dbReference>
<dbReference type="Gene3D" id="3.10.10.10">
    <property type="entry name" value="HIV Type 1 Reverse Transcriptase, subunit A, domain 1"/>
    <property type="match status" value="1"/>
</dbReference>
<dbReference type="Pfam" id="PF17919">
    <property type="entry name" value="RT_RNaseH_2"/>
    <property type="match status" value="1"/>
</dbReference>
<dbReference type="FunFam" id="3.30.70.270:FF:000020">
    <property type="entry name" value="Transposon Tf2-6 polyprotein-like Protein"/>
    <property type="match status" value="1"/>
</dbReference>
<name>A0AAQ3TVT4_PASNO</name>
<keyword evidence="6" id="KW-0378">Hydrolase</keyword>
<protein>
    <recommendedName>
        <fullName evidence="13">Reverse transcriptase domain-containing protein</fullName>
    </recommendedName>
</protein>
<evidence type="ECO:0000313" key="11">
    <source>
        <dbReference type="EMBL" id="WVZ80610.1"/>
    </source>
</evidence>
<dbReference type="PANTHER" id="PTHR24559:SF444">
    <property type="entry name" value="REVERSE TRANSCRIPTASE DOMAIN-CONTAINING PROTEIN"/>
    <property type="match status" value="1"/>
</dbReference>
<keyword evidence="2" id="KW-0808">Transferase</keyword>
<dbReference type="AlphaFoldDB" id="A0AAQ3TVT4"/>
<evidence type="ECO:0008006" key="13">
    <source>
        <dbReference type="Google" id="ProtNLM"/>
    </source>
</evidence>
<sequence>HGIEEPTQDLPLIEKPDDKWNPKQEDDVSLSAYQIMIKDDYGGLEVILDVYFPLHPVLNRRFRHTDELKELKTQLQEQLDKGFIRPSSSPWGCPALFVEKKDQGGKRLCVDYRPLNAVTVKNKYPLPHIDILFDQLGEPQSGYHQIKVREEDVPKTAFSTRYGLYEYLVMSFGLTNAPAFFMYLMNSVFMNELDKFMVVFIDDILVYSKNEKEHEEHLRIVLSRLREHKLYAKFSKCAFWLKEVAFLGHILSANGVAVDPSKVEDVLNWKQPQTVTKIRSFLGLAGYYHRFIKDFSKIAKPMTALNQKNAKFAWSQKCEEAFGMLKTLLTSAPVLAQLDITKPFDVYCDASGSGLGCVLMQEGRVIAYASC</sequence>
<dbReference type="EMBL" id="CP144750">
    <property type="protein sequence ID" value="WVZ80610.1"/>
    <property type="molecule type" value="Genomic_DNA"/>
</dbReference>
<organism evidence="11 12">
    <name type="scientific">Paspalum notatum var. saurae</name>
    <dbReference type="NCBI Taxonomy" id="547442"/>
    <lineage>
        <taxon>Eukaryota</taxon>
        <taxon>Viridiplantae</taxon>
        <taxon>Streptophyta</taxon>
        <taxon>Embryophyta</taxon>
        <taxon>Tracheophyta</taxon>
        <taxon>Spermatophyta</taxon>
        <taxon>Magnoliopsida</taxon>
        <taxon>Liliopsida</taxon>
        <taxon>Poales</taxon>
        <taxon>Poaceae</taxon>
        <taxon>PACMAD clade</taxon>
        <taxon>Panicoideae</taxon>
        <taxon>Andropogonodae</taxon>
        <taxon>Paspaleae</taxon>
        <taxon>Paspalinae</taxon>
        <taxon>Paspalum</taxon>
    </lineage>
</organism>
<accession>A0AAQ3TVT4</accession>
<evidence type="ECO:0000256" key="5">
    <source>
        <dbReference type="ARBA" id="ARBA00022759"/>
    </source>
</evidence>
<evidence type="ECO:0000256" key="1">
    <source>
        <dbReference type="ARBA" id="ARBA00022670"/>
    </source>
</evidence>
<keyword evidence="5" id="KW-0255">Endonuclease</keyword>
<feature type="region of interest" description="Disordered" evidence="8">
    <location>
        <begin position="1"/>
        <end position="24"/>
    </location>
</feature>
<feature type="domain" description="Reverse transcriptase" evidence="9">
    <location>
        <begin position="99"/>
        <end position="251"/>
    </location>
</feature>
<dbReference type="InterPro" id="IPR041577">
    <property type="entry name" value="RT_RNaseH_2"/>
</dbReference>
<dbReference type="GO" id="GO:0004519">
    <property type="term" value="F:endonuclease activity"/>
    <property type="evidence" value="ECO:0007669"/>
    <property type="project" value="UniProtKB-KW"/>
</dbReference>
<dbReference type="GO" id="GO:0003964">
    <property type="term" value="F:RNA-directed DNA polymerase activity"/>
    <property type="evidence" value="ECO:0007669"/>
    <property type="project" value="UniProtKB-KW"/>
</dbReference>
<dbReference type="SUPFAM" id="SSF56672">
    <property type="entry name" value="DNA/RNA polymerases"/>
    <property type="match status" value="1"/>
</dbReference>
<evidence type="ECO:0000259" key="10">
    <source>
        <dbReference type="Pfam" id="PF17919"/>
    </source>
</evidence>
<dbReference type="GO" id="GO:0008233">
    <property type="term" value="F:peptidase activity"/>
    <property type="evidence" value="ECO:0007669"/>
    <property type="project" value="UniProtKB-KW"/>
</dbReference>
<keyword evidence="3" id="KW-0548">Nucleotidyltransferase</keyword>
<evidence type="ECO:0000259" key="9">
    <source>
        <dbReference type="Pfam" id="PF00078"/>
    </source>
</evidence>
<dbReference type="InterPro" id="IPR053134">
    <property type="entry name" value="RNA-dir_DNA_polymerase"/>
</dbReference>
<reference evidence="11 12" key="1">
    <citation type="submission" date="2024-02" db="EMBL/GenBank/DDBJ databases">
        <title>High-quality chromosome-scale genome assembly of Pensacola bahiagrass (Paspalum notatum Flugge var. saurae).</title>
        <authorList>
            <person name="Vega J.M."/>
            <person name="Podio M."/>
            <person name="Orjuela J."/>
            <person name="Siena L.A."/>
            <person name="Pessino S.C."/>
            <person name="Combes M.C."/>
            <person name="Mariac C."/>
            <person name="Albertini E."/>
            <person name="Pupilli F."/>
            <person name="Ortiz J.P.A."/>
            <person name="Leblanc O."/>
        </authorList>
    </citation>
    <scope>NUCLEOTIDE SEQUENCE [LARGE SCALE GENOMIC DNA]</scope>
    <source>
        <strain evidence="11">R1</strain>
        <tissue evidence="11">Leaf</tissue>
    </source>
</reference>
<keyword evidence="4" id="KW-0540">Nuclease</keyword>
<dbReference type="PANTHER" id="PTHR24559">
    <property type="entry name" value="TRANSPOSON TY3-I GAG-POL POLYPROTEIN"/>
    <property type="match status" value="1"/>
</dbReference>
<keyword evidence="7" id="KW-0695">RNA-directed DNA polymerase</keyword>
<dbReference type="InterPro" id="IPR043128">
    <property type="entry name" value="Rev_trsase/Diguanyl_cyclase"/>
</dbReference>
<keyword evidence="1" id="KW-0645">Protease</keyword>
<gene>
    <name evidence="11" type="ORF">U9M48_028069</name>
</gene>
<dbReference type="Proteomes" id="UP001341281">
    <property type="component" value="Chromosome 06"/>
</dbReference>
<keyword evidence="12" id="KW-1185">Reference proteome</keyword>
<dbReference type="InterPro" id="IPR000477">
    <property type="entry name" value="RT_dom"/>
</dbReference>
<feature type="non-terminal residue" evidence="11">
    <location>
        <position position="371"/>
    </location>
</feature>
<evidence type="ECO:0000313" key="12">
    <source>
        <dbReference type="Proteomes" id="UP001341281"/>
    </source>
</evidence>
<evidence type="ECO:0000256" key="7">
    <source>
        <dbReference type="ARBA" id="ARBA00022918"/>
    </source>
</evidence>
<feature type="compositionally biased region" description="Basic and acidic residues" evidence="8">
    <location>
        <begin position="12"/>
        <end position="24"/>
    </location>
</feature>
<feature type="domain" description="Reverse transcriptase/retrotransposon-derived protein RNase H-like" evidence="10">
    <location>
        <begin position="314"/>
        <end position="370"/>
    </location>
</feature>
<evidence type="ECO:0000256" key="3">
    <source>
        <dbReference type="ARBA" id="ARBA00022695"/>
    </source>
</evidence>
<evidence type="ECO:0000256" key="8">
    <source>
        <dbReference type="SAM" id="MobiDB-lite"/>
    </source>
</evidence>
<dbReference type="FunFam" id="3.10.10.10:FF:000007">
    <property type="entry name" value="Retrovirus-related Pol polyprotein from transposon 17.6-like Protein"/>
    <property type="match status" value="1"/>
</dbReference>
<dbReference type="Pfam" id="PF00078">
    <property type="entry name" value="RVT_1"/>
    <property type="match status" value="1"/>
</dbReference>
<dbReference type="GO" id="GO:0006508">
    <property type="term" value="P:proteolysis"/>
    <property type="evidence" value="ECO:0007669"/>
    <property type="project" value="UniProtKB-KW"/>
</dbReference>
<proteinExistence type="predicted"/>
<dbReference type="CDD" id="cd01647">
    <property type="entry name" value="RT_LTR"/>
    <property type="match status" value="1"/>
</dbReference>